<keyword evidence="9" id="KW-1185">Reference proteome</keyword>
<sequence length="888" mass="94231">MLQDKQGQSIAGSGVFVKNQDGNGATGKTVTFAGASAPADATLLGSSNADDKVTVTTTNMDNESSTEDVADLAAAQTKVNDLITNNQLDASNALIAVDTGTQVYHKAVPADIQKTITNEKSLQPVYIQPKVTKELTGDGTSAEGKTFTFKLSGEGVNQTKTVTLTKNGEDEDAVSADAVFDALQYDASNMKDAGGNPVDSKTFTYTITEESGSDKDVSYNTENASYKMTVVVSKADKASDGYKAKVTVSKLVGGQAPVTVFTDEFTSAGTNESHTDADGNTTYTPKPGQVSATSFKFVNELKKPETTKVSVTKQWKNDQESDRPASVNVQLQRTTAKAPIPADATWDPVDAAVDLTSKDGWAHTWENLPKADADGNEYTYRVVETSVPNGYTSETGTPVKDADGNWTVTITNTKKPEDVKTSVKVTKVWDDNQSANRPQSVQVQLRRTTAADPDAAGTQWDSVEAPVTLSADNQWMYTWGNLDIKDAHGNKYSYSVSEVAVNGYDSKVEVSKPTKDGDPWTVTVTNTKHEEQPSKESFSFTKVDADDKSQGLEGAKFELTGKDKDGNVVERTEESGKGGTVSFSDLPAGTYTVTETKAPSGYDLPDPAPSFTVKLEQGKDPVFSTDDKAGLVGCGKWASGEDATKAGTCTSSLTVTNTKPKVSVSASKTWVDDGSHPSSLEVTLQRRVGDGAWQDVETRTLNADNDWKTEWTGLDKYDASGNAYEYRVIEAATPGYTQAVTSSRTGDAWSFAFKNTKPTTPPPTPDTYGFSFTKVAEGDASKTLAGAVFSLSGNGVSKTATSDAYGRVWFDGLEPGEYAVTETKAPAGYVLPSPAPSFTVTVGDKGAVSFSGFGELVSCDANAAGASCSLLVANKPTTPPPPETPKYP</sequence>
<evidence type="ECO:0000259" key="5">
    <source>
        <dbReference type="Pfam" id="PF05738"/>
    </source>
</evidence>
<feature type="non-terminal residue" evidence="8">
    <location>
        <position position="888"/>
    </location>
</feature>
<evidence type="ECO:0000313" key="8">
    <source>
        <dbReference type="EMBL" id="NMN01369.1"/>
    </source>
</evidence>
<dbReference type="AlphaFoldDB" id="A0A7Y0F3T4"/>
<dbReference type="InterPro" id="IPR038174">
    <property type="entry name" value="Strep_pil_link_sf"/>
</dbReference>
<evidence type="ECO:0000256" key="4">
    <source>
        <dbReference type="SAM" id="MobiDB-lite"/>
    </source>
</evidence>
<name>A0A7Y0F3T4_9BIFI</name>
<proteinExistence type="inferred from homology"/>
<evidence type="ECO:0000259" key="6">
    <source>
        <dbReference type="Pfam" id="PF12892"/>
    </source>
</evidence>
<reference evidence="8 9" key="1">
    <citation type="submission" date="2020-02" db="EMBL/GenBank/DDBJ databases">
        <title>Characterization of phylogenetic diversity of novel bifidobacterial species isolated in Czech ZOOs.</title>
        <authorList>
            <person name="Lugli G.A."/>
            <person name="Vera N.B."/>
            <person name="Ventura M."/>
        </authorList>
    </citation>
    <scope>NUCLEOTIDE SEQUENCE [LARGE SCALE GENOMIC DNA]</scope>
    <source>
        <strain evidence="8 9">DSM 109958</strain>
    </source>
</reference>
<dbReference type="InterPro" id="IPR041033">
    <property type="entry name" value="SpaA_PFL_dom_1"/>
</dbReference>
<dbReference type="SUPFAM" id="SSF49478">
    <property type="entry name" value="Cna protein B-type domain"/>
    <property type="match status" value="5"/>
</dbReference>
<gene>
    <name evidence="8" type="ORF">G1C96_1961</name>
</gene>
<dbReference type="Pfam" id="PF12892">
    <property type="entry name" value="FctA"/>
    <property type="match status" value="1"/>
</dbReference>
<evidence type="ECO:0000256" key="1">
    <source>
        <dbReference type="ARBA" id="ARBA00007257"/>
    </source>
</evidence>
<evidence type="ECO:0000256" key="3">
    <source>
        <dbReference type="ARBA" id="ARBA00022729"/>
    </source>
</evidence>
<feature type="domain" description="SpaA-like prealbumin fold" evidence="7">
    <location>
        <begin position="772"/>
        <end position="846"/>
    </location>
</feature>
<dbReference type="EMBL" id="JAAIIH010000031">
    <property type="protein sequence ID" value="NMN01369.1"/>
    <property type="molecule type" value="Genomic_DNA"/>
</dbReference>
<feature type="region of interest" description="Disordered" evidence="4">
    <location>
        <begin position="309"/>
        <end position="330"/>
    </location>
</feature>
<dbReference type="Pfam" id="PF05738">
    <property type="entry name" value="Cna_B"/>
    <property type="match status" value="3"/>
</dbReference>
<keyword evidence="3" id="KW-0732">Signal</keyword>
<keyword evidence="2" id="KW-0964">Secreted</keyword>
<dbReference type="Proteomes" id="UP000588277">
    <property type="component" value="Unassembled WGS sequence"/>
</dbReference>
<organism evidence="8 9">
    <name type="scientific">Bifidobacterium moraviense</name>
    <dbReference type="NCBI Taxonomy" id="2675323"/>
    <lineage>
        <taxon>Bacteria</taxon>
        <taxon>Bacillati</taxon>
        <taxon>Actinomycetota</taxon>
        <taxon>Actinomycetes</taxon>
        <taxon>Bifidobacteriales</taxon>
        <taxon>Bifidobacteriaceae</taxon>
        <taxon>Bifidobacterium</taxon>
    </lineage>
</organism>
<evidence type="ECO:0000256" key="2">
    <source>
        <dbReference type="ARBA" id="ARBA00022525"/>
    </source>
</evidence>
<dbReference type="PANTHER" id="PTHR36108:SF13">
    <property type="entry name" value="COLOSSIN-B-RELATED"/>
    <property type="match status" value="1"/>
</dbReference>
<protein>
    <submittedName>
        <fullName evidence="8">Adhesin</fullName>
    </submittedName>
</protein>
<feature type="domain" description="Streptococcal pilin isopeptide linkage" evidence="6">
    <location>
        <begin position="130"/>
        <end position="264"/>
    </location>
</feature>
<feature type="domain" description="CNA-B" evidence="5">
    <location>
        <begin position="664"/>
        <end position="743"/>
    </location>
</feature>
<feature type="domain" description="SpaA-like prealbumin fold" evidence="7">
    <location>
        <begin position="537"/>
        <end position="618"/>
    </location>
</feature>
<dbReference type="InterPro" id="IPR022464">
    <property type="entry name" value="Strep_pil_isopept_link"/>
</dbReference>
<dbReference type="GO" id="GO:0005975">
    <property type="term" value="P:carbohydrate metabolic process"/>
    <property type="evidence" value="ECO:0007669"/>
    <property type="project" value="UniProtKB-ARBA"/>
</dbReference>
<evidence type="ECO:0000259" key="7">
    <source>
        <dbReference type="Pfam" id="PF17802"/>
    </source>
</evidence>
<comment type="caution">
    <text evidence="8">The sequence shown here is derived from an EMBL/GenBank/DDBJ whole genome shotgun (WGS) entry which is preliminary data.</text>
</comment>
<feature type="domain" description="CNA-B" evidence="5">
    <location>
        <begin position="423"/>
        <end position="527"/>
    </location>
</feature>
<accession>A0A7Y0F3T4</accession>
<dbReference type="InterPro" id="IPR013783">
    <property type="entry name" value="Ig-like_fold"/>
</dbReference>
<dbReference type="PANTHER" id="PTHR36108">
    <property type="entry name" value="COLOSSIN-B-RELATED"/>
    <property type="match status" value="1"/>
</dbReference>
<feature type="region of interest" description="Disordered" evidence="4">
    <location>
        <begin position="269"/>
        <end position="288"/>
    </location>
</feature>
<dbReference type="CDD" id="cd00222">
    <property type="entry name" value="CollagenBindB"/>
    <property type="match status" value="3"/>
</dbReference>
<evidence type="ECO:0000313" key="9">
    <source>
        <dbReference type="Proteomes" id="UP000588277"/>
    </source>
</evidence>
<dbReference type="InterPro" id="IPR008454">
    <property type="entry name" value="Collagen-bd_Cna-like_B-typ_dom"/>
</dbReference>
<dbReference type="Gene3D" id="2.60.40.10">
    <property type="entry name" value="Immunoglobulins"/>
    <property type="match status" value="2"/>
</dbReference>
<feature type="domain" description="CNA-B" evidence="5">
    <location>
        <begin position="309"/>
        <end position="413"/>
    </location>
</feature>
<dbReference type="Gene3D" id="2.60.40.3050">
    <property type="match status" value="1"/>
</dbReference>
<dbReference type="Gene3D" id="2.60.40.1140">
    <property type="entry name" value="Collagen-binding surface protein Cna, B-type domain"/>
    <property type="match status" value="3"/>
</dbReference>
<dbReference type="Pfam" id="PF17802">
    <property type="entry name" value="SpaA"/>
    <property type="match status" value="2"/>
</dbReference>
<comment type="similarity">
    <text evidence="1">Belongs to the serine-aspartate repeat-containing protein (SDr) family.</text>
</comment>